<organism evidence="2 3">
    <name type="scientific">Paralvinella palmiformis</name>
    <dbReference type="NCBI Taxonomy" id="53620"/>
    <lineage>
        <taxon>Eukaryota</taxon>
        <taxon>Metazoa</taxon>
        <taxon>Spiralia</taxon>
        <taxon>Lophotrochozoa</taxon>
        <taxon>Annelida</taxon>
        <taxon>Polychaeta</taxon>
        <taxon>Sedentaria</taxon>
        <taxon>Canalipalpata</taxon>
        <taxon>Terebellida</taxon>
        <taxon>Terebelliformia</taxon>
        <taxon>Alvinellidae</taxon>
        <taxon>Paralvinella</taxon>
    </lineage>
</organism>
<keyword evidence="3" id="KW-1185">Reference proteome</keyword>
<dbReference type="AlphaFoldDB" id="A0AAD9JWS4"/>
<evidence type="ECO:0000313" key="3">
    <source>
        <dbReference type="Proteomes" id="UP001208570"/>
    </source>
</evidence>
<sequence>MAVFHPPEGYPVPAQPQPAYPVMMAPYLTQPSSTYAYQQSPTVGGTASQWRCWTPQSPIGAVPAGATSQYVYTPVIHPGEMMYQPAQYQPTDLTDASMIEAAAPPAEGSITREVSTPVQHHYAEQHMTPDQKLLRQQQAGTPVVSKKPMPYTTMQYHPAVGSLFATPPTTPSPLATPVKIFAQPQHLLTTAPMMTHDQMEHHDDGTVGTPMTPPVTPQTKLGC</sequence>
<evidence type="ECO:0000256" key="1">
    <source>
        <dbReference type="SAM" id="MobiDB-lite"/>
    </source>
</evidence>
<comment type="caution">
    <text evidence="2">The sequence shown here is derived from an EMBL/GenBank/DDBJ whole genome shotgun (WGS) entry which is preliminary data.</text>
</comment>
<reference evidence="2" key="1">
    <citation type="journal article" date="2023" name="Mol. Biol. Evol.">
        <title>Third-Generation Sequencing Reveals the Adaptive Role of the Epigenome in Three Deep-Sea Polychaetes.</title>
        <authorList>
            <person name="Perez M."/>
            <person name="Aroh O."/>
            <person name="Sun Y."/>
            <person name="Lan Y."/>
            <person name="Juniper S.K."/>
            <person name="Young C.R."/>
            <person name="Angers B."/>
            <person name="Qian P.Y."/>
        </authorList>
    </citation>
    <scope>NUCLEOTIDE SEQUENCE</scope>
    <source>
        <strain evidence="2">P08H-3</strain>
    </source>
</reference>
<dbReference type="Proteomes" id="UP001208570">
    <property type="component" value="Unassembled WGS sequence"/>
</dbReference>
<proteinExistence type="predicted"/>
<name>A0AAD9JWS4_9ANNE</name>
<feature type="region of interest" description="Disordered" evidence="1">
    <location>
        <begin position="204"/>
        <end position="223"/>
    </location>
</feature>
<gene>
    <name evidence="2" type="ORF">LSH36_143g00004</name>
</gene>
<evidence type="ECO:0000313" key="2">
    <source>
        <dbReference type="EMBL" id="KAK2159913.1"/>
    </source>
</evidence>
<accession>A0AAD9JWS4</accession>
<dbReference type="EMBL" id="JAODUP010000143">
    <property type="protein sequence ID" value="KAK2159913.1"/>
    <property type="molecule type" value="Genomic_DNA"/>
</dbReference>
<protein>
    <submittedName>
        <fullName evidence="2">Uncharacterized protein</fullName>
    </submittedName>
</protein>